<comment type="caution">
    <text evidence="8">The sequence shown here is derived from an EMBL/GenBank/DDBJ whole genome shotgun (WGS) entry which is preliminary data.</text>
</comment>
<name>A0ABR1G048_AURAN</name>
<dbReference type="PROSITE" id="PS51384">
    <property type="entry name" value="FAD_FR"/>
    <property type="match status" value="1"/>
</dbReference>
<evidence type="ECO:0000256" key="1">
    <source>
        <dbReference type="ARBA" id="ARBA00001974"/>
    </source>
</evidence>
<reference evidence="8 9" key="1">
    <citation type="submission" date="2024-03" db="EMBL/GenBank/DDBJ databases">
        <title>Aureococcus anophagefferens CCMP1851 and Kratosvirus quantuckense: Draft genome of a second virus-susceptible host strain in the model system.</title>
        <authorList>
            <person name="Chase E."/>
            <person name="Truchon A.R."/>
            <person name="Schepens W."/>
            <person name="Wilhelm S.W."/>
        </authorList>
    </citation>
    <scope>NUCLEOTIDE SEQUENCE [LARGE SCALE GENOMIC DNA]</scope>
    <source>
        <strain evidence="8 9">CCMP1851</strain>
    </source>
</reference>
<protein>
    <recommendedName>
        <fullName evidence="2">cytochrome-b5 reductase</fullName>
        <ecNumber evidence="2">1.6.2.2</ecNumber>
    </recommendedName>
</protein>
<evidence type="ECO:0000256" key="2">
    <source>
        <dbReference type="ARBA" id="ARBA00012011"/>
    </source>
</evidence>
<keyword evidence="9" id="KW-1185">Reference proteome</keyword>
<dbReference type="SUPFAM" id="SSF63380">
    <property type="entry name" value="Riboflavin synthase domain-like"/>
    <property type="match status" value="1"/>
</dbReference>
<keyword evidence="3" id="KW-0285">Flavoprotein</keyword>
<evidence type="ECO:0000259" key="7">
    <source>
        <dbReference type="PROSITE" id="PS51384"/>
    </source>
</evidence>
<dbReference type="Gene3D" id="3.40.50.80">
    <property type="entry name" value="Nucleotide-binding domain of ferredoxin-NADP reductase (FNR) module"/>
    <property type="match status" value="1"/>
</dbReference>
<feature type="region of interest" description="Disordered" evidence="6">
    <location>
        <begin position="398"/>
        <end position="428"/>
    </location>
</feature>
<dbReference type="Pfam" id="PF00175">
    <property type="entry name" value="NAD_binding_1"/>
    <property type="match status" value="1"/>
</dbReference>
<dbReference type="SUPFAM" id="SSF52343">
    <property type="entry name" value="Ferredoxin reductase-like, C-terminal NADP-linked domain"/>
    <property type="match status" value="1"/>
</dbReference>
<accession>A0ABR1G048</accession>
<dbReference type="InterPro" id="IPR017927">
    <property type="entry name" value="FAD-bd_FR_type"/>
</dbReference>
<organism evidence="8 9">
    <name type="scientific">Aureococcus anophagefferens</name>
    <name type="common">Harmful bloom alga</name>
    <dbReference type="NCBI Taxonomy" id="44056"/>
    <lineage>
        <taxon>Eukaryota</taxon>
        <taxon>Sar</taxon>
        <taxon>Stramenopiles</taxon>
        <taxon>Ochrophyta</taxon>
        <taxon>Pelagophyceae</taxon>
        <taxon>Pelagomonadales</taxon>
        <taxon>Pelagomonadaceae</taxon>
        <taxon>Aureococcus</taxon>
    </lineage>
</organism>
<dbReference type="InterPro" id="IPR008333">
    <property type="entry name" value="Cbr1-like_FAD-bd_dom"/>
</dbReference>
<evidence type="ECO:0000256" key="5">
    <source>
        <dbReference type="ARBA" id="ARBA00023002"/>
    </source>
</evidence>
<dbReference type="InterPro" id="IPR039261">
    <property type="entry name" value="FNR_nucleotide-bd"/>
</dbReference>
<gene>
    <name evidence="8" type="ORF">SO694_00019276</name>
</gene>
<dbReference type="Gene3D" id="2.40.30.10">
    <property type="entry name" value="Translation factors"/>
    <property type="match status" value="1"/>
</dbReference>
<dbReference type="CDD" id="cd06183">
    <property type="entry name" value="cyt_b5_reduct_like"/>
    <property type="match status" value="1"/>
</dbReference>
<keyword evidence="4" id="KW-0274">FAD</keyword>
<dbReference type="PANTHER" id="PTHR19370:SF171">
    <property type="entry name" value="NADH-CYTOCHROME B5 REDUCTASE 2"/>
    <property type="match status" value="1"/>
</dbReference>
<dbReference type="Pfam" id="PF00970">
    <property type="entry name" value="FAD_binding_6"/>
    <property type="match status" value="1"/>
</dbReference>
<dbReference type="InterPro" id="IPR001433">
    <property type="entry name" value="OxRdtase_FAD/NAD-bd"/>
</dbReference>
<dbReference type="Proteomes" id="UP001363151">
    <property type="component" value="Unassembled WGS sequence"/>
</dbReference>
<dbReference type="InterPro" id="IPR017938">
    <property type="entry name" value="Riboflavin_synthase-like_b-brl"/>
</dbReference>
<dbReference type="PANTHER" id="PTHR19370">
    <property type="entry name" value="NADH-CYTOCHROME B5 REDUCTASE"/>
    <property type="match status" value="1"/>
</dbReference>
<comment type="cofactor">
    <cofactor evidence="1">
        <name>FAD</name>
        <dbReference type="ChEBI" id="CHEBI:57692"/>
    </cofactor>
</comment>
<keyword evidence="5" id="KW-0560">Oxidoreductase</keyword>
<proteinExistence type="predicted"/>
<evidence type="ECO:0000256" key="3">
    <source>
        <dbReference type="ARBA" id="ARBA00022630"/>
    </source>
</evidence>
<dbReference type="EMBL" id="JBBJCI010000152">
    <property type="protein sequence ID" value="KAK7241857.1"/>
    <property type="molecule type" value="Genomic_DNA"/>
</dbReference>
<feature type="compositionally biased region" description="Basic and acidic residues" evidence="6">
    <location>
        <begin position="398"/>
        <end position="414"/>
    </location>
</feature>
<evidence type="ECO:0000313" key="9">
    <source>
        <dbReference type="Proteomes" id="UP001363151"/>
    </source>
</evidence>
<sequence>MTFRTIAAHARPHGDESRCDGEGSDLTYASSCALPTTWTKCELVRIDIYNHDVRKFVFATPDGADLKLPVCGCLLLRAPGCEHGGGDAVRPYTPISEAAGTFTLLVKWGVKPVGAFDSYAFRRSYRPEGAASTFVHKREVGDAVEFKHVAENVKVPYPFDATRVNMIAVGAGIAPMVQALDSILHTPGDARLLYGNRSVEDILLRETLDAWAVTHADRLKVVYAVGSRWANVHCGMKTRVKRDGFSTTADVLAAPPEPEGFRDLPTSPSQAREVGWVGRACIEKHAFAPSPDTLTFVCGLPSVYDSLCGPRGDPEVTGVLRDLGYAAADVAMRGLDGRGQRARRGGGDAAEDRLAVARVAVARDGQRCVARARDDELARGVDGEVPHLAVERVEDRARRVDGERDAGHALEERAWNGAGRRARRSPAP</sequence>
<evidence type="ECO:0000256" key="4">
    <source>
        <dbReference type="ARBA" id="ARBA00022827"/>
    </source>
</evidence>
<dbReference type="InterPro" id="IPR001834">
    <property type="entry name" value="CBR-like"/>
</dbReference>
<dbReference type="EC" id="1.6.2.2" evidence="2"/>
<evidence type="ECO:0000256" key="6">
    <source>
        <dbReference type="SAM" id="MobiDB-lite"/>
    </source>
</evidence>
<feature type="domain" description="FAD-binding FR-type" evidence="7">
    <location>
        <begin position="36"/>
        <end position="158"/>
    </location>
</feature>
<evidence type="ECO:0000313" key="8">
    <source>
        <dbReference type="EMBL" id="KAK7241857.1"/>
    </source>
</evidence>